<dbReference type="OrthoDB" id="436262at2759"/>
<dbReference type="InterPro" id="IPR011989">
    <property type="entry name" value="ARM-like"/>
</dbReference>
<dbReference type="InterPro" id="IPR007673">
    <property type="entry name" value="Condensin_cplx_su1"/>
</dbReference>
<dbReference type="Proteomes" id="UP000292957">
    <property type="component" value="Unassembled WGS sequence"/>
</dbReference>
<evidence type="ECO:0000256" key="11">
    <source>
        <dbReference type="SAM" id="MobiDB-lite"/>
    </source>
</evidence>
<evidence type="ECO:0000256" key="2">
    <source>
        <dbReference type="ARBA" id="ARBA00004286"/>
    </source>
</evidence>
<dbReference type="GO" id="GO:0042393">
    <property type="term" value="F:histone binding"/>
    <property type="evidence" value="ECO:0007669"/>
    <property type="project" value="TreeGrafter"/>
</dbReference>
<dbReference type="GO" id="GO:0010032">
    <property type="term" value="P:meiotic chromosome condensation"/>
    <property type="evidence" value="ECO:0007669"/>
    <property type="project" value="TreeGrafter"/>
</dbReference>
<evidence type="ECO:0000256" key="5">
    <source>
        <dbReference type="ARBA" id="ARBA00022618"/>
    </source>
</evidence>
<comment type="function">
    <text evidence="10">Regulatory subunit of the condensin complex, a complex required for conversion of interphase chromatin into mitotic-like condense chromosomes. The condensin complex probably introduces positive supercoils into relaxed DNA in the presence of type I topoisomerases and converts nicked DNA into positive knotted forms in the presence of type II topoisomerases.</text>
</comment>
<dbReference type="GO" id="GO:0000779">
    <property type="term" value="C:condensed chromosome, centromeric region"/>
    <property type="evidence" value="ECO:0007669"/>
    <property type="project" value="TreeGrafter"/>
</dbReference>
<organism evidence="14">
    <name type="scientific">Dichomitus squalens</name>
    <dbReference type="NCBI Taxonomy" id="114155"/>
    <lineage>
        <taxon>Eukaryota</taxon>
        <taxon>Fungi</taxon>
        <taxon>Dikarya</taxon>
        <taxon>Basidiomycota</taxon>
        <taxon>Agaricomycotina</taxon>
        <taxon>Agaricomycetes</taxon>
        <taxon>Polyporales</taxon>
        <taxon>Polyporaceae</taxon>
        <taxon>Dichomitus</taxon>
    </lineage>
</organism>
<dbReference type="Pfam" id="PF12922">
    <property type="entry name" value="Cnd1_N"/>
    <property type="match status" value="1"/>
</dbReference>
<proteinExistence type="inferred from homology"/>
<dbReference type="InterPro" id="IPR016024">
    <property type="entry name" value="ARM-type_fold"/>
</dbReference>
<evidence type="ECO:0000259" key="13">
    <source>
        <dbReference type="Pfam" id="PF12922"/>
    </source>
</evidence>
<dbReference type="SUPFAM" id="SSF48371">
    <property type="entry name" value="ARM repeat"/>
    <property type="match status" value="1"/>
</dbReference>
<gene>
    <name evidence="14" type="ORF">BD311DRAFT_695596</name>
</gene>
<evidence type="ECO:0000259" key="12">
    <source>
        <dbReference type="Pfam" id="PF12717"/>
    </source>
</evidence>
<dbReference type="InterPro" id="IPR024324">
    <property type="entry name" value="Condensin_cplx_su1_N"/>
</dbReference>
<feature type="region of interest" description="Disordered" evidence="11">
    <location>
        <begin position="1279"/>
        <end position="1344"/>
    </location>
</feature>
<dbReference type="EMBL" id="ML143426">
    <property type="protein sequence ID" value="TBU27936.1"/>
    <property type="molecule type" value="Genomic_DNA"/>
</dbReference>
<keyword evidence="7 10" id="KW-0226">DNA condensation</keyword>
<comment type="similarity">
    <text evidence="3 10">Belongs to the CND1 (condensin subunit 1) family.</text>
</comment>
<dbReference type="GO" id="GO:0007076">
    <property type="term" value="P:mitotic chromosome condensation"/>
    <property type="evidence" value="ECO:0007669"/>
    <property type="project" value="InterPro"/>
</dbReference>
<reference evidence="14" key="1">
    <citation type="submission" date="2019-01" db="EMBL/GenBank/DDBJ databases">
        <title>Draft genome sequences of three monokaryotic isolates of the white-rot basidiomycete fungus Dichomitus squalens.</title>
        <authorList>
            <consortium name="DOE Joint Genome Institute"/>
            <person name="Lopez S.C."/>
            <person name="Andreopoulos B."/>
            <person name="Pangilinan J."/>
            <person name="Lipzen A."/>
            <person name="Riley R."/>
            <person name="Ahrendt S."/>
            <person name="Ng V."/>
            <person name="Barry K."/>
            <person name="Daum C."/>
            <person name="Grigoriev I.V."/>
            <person name="Hilden K.S."/>
            <person name="Makela M.R."/>
            <person name="de Vries R.P."/>
        </authorList>
    </citation>
    <scope>NUCLEOTIDE SEQUENCE [LARGE SCALE GENOMIC DNA]</scope>
    <source>
        <strain evidence="14">OM18370.1</strain>
    </source>
</reference>
<feature type="domain" description="Condensin complex subunit 1 N-terminal" evidence="13">
    <location>
        <begin position="76"/>
        <end position="246"/>
    </location>
</feature>
<sequence length="1344" mass="152667">MESFDLTEELQAITDLPTYSFNNEVDVSSLDHSAIAQVLDPAVDALAHSSESIVDPSVFDAYRSLLKHASALQGVHMTKILDSLSSAYQAEVEATSRDIDAEDQQTFMAHKVPLEIYAFLLHWFVSVAEKVKTSGEDDAPAPAPKPKRGRGGKPTTSRSTARKAAEEWTWSVQIPATLALINKVLRLKTQKIWQTAGEREAFINCVLRPVYHITENEQYMKQQQIRFGVYKAICLAVKHHAHGLAAQISIMQSLQYYEHLSEYMAECLDVLAREFDHSQMGDEILREIANKNFSGQDSKGPRAFSRFLIRFAELAPRQVLKQLSLLLSQLDSESYPMRMALVEVIGSIIHELAETPEDESDSSSKSKHLKQINGLYDLLIERMMDVSSYVRVKVLATLAKLCDGSHKFPQQRLAITRAAVEALEDKTASVRKSAVSLLVRLILTHPYGMYGGLLSETEWKVQYKEVSDMLEKMEGNLGKAVERNDEEESQAEDEHDEDEDDEEGEDGEEDKRKKKRKAKRKGDESMEVDEEEDDDTENVEDDEDVQMRHGSDAESDAPKPRKKSKKKPRKSELDLNALANEAAALGSLNENQHLEQKLRKKYCLDALEFIRQVEEGMQTIQRLLASANKLEQLEAIEFFRVTYEYKFDAAHEGIKKMLHLVWTKDNNATGEDGKEVKGVRSRVLECYRNMYFEPVDGLDAKQQTNRIAKNMIEMTYDATLAELTSLEEMMRQYMDDNFIPDEVVAKLWQVYSSDRPLPRAQRRGAVIILGMLALAKRQVVADRVETLVKVGLGERGKNDLTLARYTCVALQRLNGSAKKVKGSLLDKTLRLDMENPLFRKLQDAIERPCRSKEWFPMAEQAINTIYALGERPDLLCGKLIKNLTRRAFGRKSATSASSQQDQNVMDQDEEDVDPDAPHQAQSQKDDAKDAGDAFELSQLFFIVGHVAIKQIVFLELVEREWKRQKHEKEMAEKIGGVAAKSKEQEELDQVAGNAEDEIGERIQGMREHELLYGPQSLLATFGPMLVHIVGTPKKFKNRTLRATATLAFSKFLCVSSQFCEQHHRLLFKVLETSNDPGIRSNIVIALGDVAVSYSSIIDESNDELYRGLGDSDMVVKKNTLMVLTHLILNGMVKVKGQMGEMAKCVEDEDERISNLAKLFFKELSTKDNAIYNNLPDVISHLSVGAHAIDEEKFQNTMKFIFGYIEKERQAENIVEKLCQRFRLSEDPRQWRDIAYCLSLLPFKSDRSVKKLVEGLPFYRDKLHEETVFARFQEILTKARQNKSANKPDAELNEFEGILEESRRQGAEDQDFERNVQTQKNVAKKRAARRTQRKKPAATQHDDSD</sequence>
<name>A0A4Q9MPB2_9APHY</name>
<keyword evidence="5 10" id="KW-0132">Cell division</keyword>
<feature type="compositionally biased region" description="Acidic residues" evidence="11">
    <location>
        <begin position="525"/>
        <end position="544"/>
    </location>
</feature>
<keyword evidence="6 10" id="KW-0498">Mitosis</keyword>
<feature type="compositionally biased region" description="Polar residues" evidence="11">
    <location>
        <begin position="892"/>
        <end position="905"/>
    </location>
</feature>
<comment type="subcellular location">
    <subcellularLocation>
        <location evidence="2">Chromosome</location>
    </subcellularLocation>
    <subcellularLocation>
        <location evidence="1">Nucleus</location>
    </subcellularLocation>
</comment>
<feature type="compositionally biased region" description="Basic and acidic residues" evidence="11">
    <location>
        <begin position="545"/>
        <end position="559"/>
    </location>
</feature>
<feature type="region of interest" description="Disordered" evidence="11">
    <location>
        <begin position="890"/>
        <end position="928"/>
    </location>
</feature>
<dbReference type="Gene3D" id="1.25.10.10">
    <property type="entry name" value="Leucine-rich Repeat Variant"/>
    <property type="match status" value="2"/>
</dbReference>
<feature type="region of interest" description="Disordered" evidence="11">
    <location>
        <begin position="134"/>
        <end position="162"/>
    </location>
</feature>
<evidence type="ECO:0000256" key="6">
    <source>
        <dbReference type="ARBA" id="ARBA00022776"/>
    </source>
</evidence>
<feature type="domain" description="Condensin complex subunit 1 C-terminal" evidence="12">
    <location>
        <begin position="1078"/>
        <end position="1238"/>
    </location>
</feature>
<evidence type="ECO:0000256" key="3">
    <source>
        <dbReference type="ARBA" id="ARBA00009606"/>
    </source>
</evidence>
<evidence type="ECO:0000313" key="14">
    <source>
        <dbReference type="EMBL" id="TBU27936.1"/>
    </source>
</evidence>
<dbReference type="GO" id="GO:0000796">
    <property type="term" value="C:condensin complex"/>
    <property type="evidence" value="ECO:0007669"/>
    <property type="project" value="TreeGrafter"/>
</dbReference>
<evidence type="ECO:0000256" key="7">
    <source>
        <dbReference type="ARBA" id="ARBA00023067"/>
    </source>
</evidence>
<dbReference type="InterPro" id="IPR026971">
    <property type="entry name" value="CND1/NCAPD3"/>
</dbReference>
<feature type="region of interest" description="Disordered" evidence="11">
    <location>
        <begin position="476"/>
        <end position="574"/>
    </location>
</feature>
<dbReference type="PANTHER" id="PTHR14222:SF2">
    <property type="entry name" value="CONDENSIN COMPLEX SUBUNIT 1"/>
    <property type="match status" value="1"/>
</dbReference>
<evidence type="ECO:0000256" key="10">
    <source>
        <dbReference type="PIRNR" id="PIRNR017127"/>
    </source>
</evidence>
<dbReference type="GO" id="GO:0051301">
    <property type="term" value="P:cell division"/>
    <property type="evidence" value="ECO:0007669"/>
    <property type="project" value="UniProtKB-KW"/>
</dbReference>
<keyword evidence="4" id="KW-0158">Chromosome</keyword>
<feature type="compositionally biased region" description="Basic residues" evidence="11">
    <location>
        <begin position="1321"/>
        <end position="1335"/>
    </location>
</feature>
<feature type="compositionally biased region" description="Acidic residues" evidence="11">
    <location>
        <begin position="484"/>
        <end position="508"/>
    </location>
</feature>
<dbReference type="GO" id="GO:0005634">
    <property type="term" value="C:nucleus"/>
    <property type="evidence" value="ECO:0007669"/>
    <property type="project" value="UniProtKB-SubCell"/>
</dbReference>
<dbReference type="PANTHER" id="PTHR14222">
    <property type="entry name" value="CONDENSIN"/>
    <property type="match status" value="1"/>
</dbReference>
<feature type="compositionally biased region" description="Basic residues" evidence="11">
    <location>
        <begin position="560"/>
        <end position="569"/>
    </location>
</feature>
<evidence type="ECO:0000256" key="9">
    <source>
        <dbReference type="ARBA" id="ARBA00023306"/>
    </source>
</evidence>
<evidence type="ECO:0000256" key="4">
    <source>
        <dbReference type="ARBA" id="ARBA00022454"/>
    </source>
</evidence>
<keyword evidence="8" id="KW-0539">Nucleus</keyword>
<evidence type="ECO:0000256" key="1">
    <source>
        <dbReference type="ARBA" id="ARBA00004123"/>
    </source>
</evidence>
<protein>
    <recommendedName>
        <fullName evidence="10">Condensin complex subunit 1</fullName>
    </recommendedName>
</protein>
<dbReference type="Pfam" id="PF12717">
    <property type="entry name" value="Cnd1"/>
    <property type="match status" value="1"/>
</dbReference>
<accession>A0A4Q9MPB2</accession>
<dbReference type="InterPro" id="IPR032682">
    <property type="entry name" value="Cnd1_C"/>
</dbReference>
<dbReference type="PIRSF" id="PIRSF017127">
    <property type="entry name" value="Condensin_D2"/>
    <property type="match status" value="1"/>
</dbReference>
<keyword evidence="9 10" id="KW-0131">Cell cycle</keyword>
<evidence type="ECO:0000256" key="8">
    <source>
        <dbReference type="ARBA" id="ARBA00023242"/>
    </source>
</evidence>